<proteinExistence type="predicted"/>
<feature type="chain" id="PRO_5021823837" description="Carboxypeptidase regulatory-like domain-containing protein" evidence="2">
    <location>
        <begin position="34"/>
        <end position="162"/>
    </location>
</feature>
<evidence type="ECO:0000313" key="4">
    <source>
        <dbReference type="Proteomes" id="UP000320496"/>
    </source>
</evidence>
<accession>A0A517Z1E8</accession>
<dbReference type="RefSeq" id="WP_197444038.1">
    <property type="nucleotide sequence ID" value="NZ_CP036275.1"/>
</dbReference>
<reference evidence="3 4" key="1">
    <citation type="submission" date="2019-02" db="EMBL/GenBank/DDBJ databases">
        <title>Deep-cultivation of Planctomycetes and their phenomic and genomic characterization uncovers novel biology.</title>
        <authorList>
            <person name="Wiegand S."/>
            <person name="Jogler M."/>
            <person name="Boedeker C."/>
            <person name="Pinto D."/>
            <person name="Vollmers J."/>
            <person name="Rivas-Marin E."/>
            <person name="Kohn T."/>
            <person name="Peeters S.H."/>
            <person name="Heuer A."/>
            <person name="Rast P."/>
            <person name="Oberbeckmann S."/>
            <person name="Bunk B."/>
            <person name="Jeske O."/>
            <person name="Meyerdierks A."/>
            <person name="Storesund J.E."/>
            <person name="Kallscheuer N."/>
            <person name="Luecker S."/>
            <person name="Lage O.M."/>
            <person name="Pohl T."/>
            <person name="Merkel B.J."/>
            <person name="Hornburger P."/>
            <person name="Mueller R.-W."/>
            <person name="Bruemmer F."/>
            <person name="Labrenz M."/>
            <person name="Spormann A.M."/>
            <person name="Op den Camp H."/>
            <person name="Overmann J."/>
            <person name="Amann R."/>
            <person name="Jetten M.S.M."/>
            <person name="Mascher T."/>
            <person name="Medema M.H."/>
            <person name="Devos D.P."/>
            <person name="Kaster A.-K."/>
            <person name="Ovreas L."/>
            <person name="Rohde M."/>
            <person name="Galperin M.Y."/>
            <person name="Jogler C."/>
        </authorList>
    </citation>
    <scope>NUCLEOTIDE SEQUENCE [LARGE SCALE GENOMIC DNA]</scope>
    <source>
        <strain evidence="3 4">Mal4</strain>
    </source>
</reference>
<evidence type="ECO:0000256" key="2">
    <source>
        <dbReference type="SAM" id="SignalP"/>
    </source>
</evidence>
<keyword evidence="2" id="KW-0732">Signal</keyword>
<dbReference type="Gene3D" id="2.60.40.1120">
    <property type="entry name" value="Carboxypeptidase-like, regulatory domain"/>
    <property type="match status" value="1"/>
</dbReference>
<evidence type="ECO:0000256" key="1">
    <source>
        <dbReference type="SAM" id="MobiDB-lite"/>
    </source>
</evidence>
<protein>
    <recommendedName>
        <fullName evidence="5">Carboxypeptidase regulatory-like domain-containing protein</fullName>
    </recommendedName>
</protein>
<dbReference type="Proteomes" id="UP000320496">
    <property type="component" value="Chromosome"/>
</dbReference>
<gene>
    <name evidence="3" type="ORF">Mal4_05770</name>
</gene>
<dbReference type="PROSITE" id="PS51257">
    <property type="entry name" value="PROKAR_LIPOPROTEIN"/>
    <property type="match status" value="1"/>
</dbReference>
<feature type="signal peptide" evidence="2">
    <location>
        <begin position="1"/>
        <end position="33"/>
    </location>
</feature>
<evidence type="ECO:0000313" key="3">
    <source>
        <dbReference type="EMBL" id="QDU36293.1"/>
    </source>
</evidence>
<dbReference type="SUPFAM" id="SSF49478">
    <property type="entry name" value="Cna protein B-type domain"/>
    <property type="match status" value="1"/>
</dbReference>
<name>A0A517Z1E8_9PLAN</name>
<keyword evidence="4" id="KW-1185">Reference proteome</keyword>
<evidence type="ECO:0008006" key="5">
    <source>
        <dbReference type="Google" id="ProtNLM"/>
    </source>
</evidence>
<dbReference type="EMBL" id="CP036275">
    <property type="protein sequence ID" value="QDU36293.1"/>
    <property type="molecule type" value="Genomic_DNA"/>
</dbReference>
<sequence length="162" mass="16970" precursor="true">MSRFFRCSHTILPLCLSAAITMLAVGCTGSDPADDRPDRTPVSGVVTYNGSPVEGALVTFTPTDLNGSGANGRTDADGKFEMGTYESADGVRPGSYQVTVTKIPVTVAEQPSEDDPNYDPDAGTAPEAENVLPAKYADWSTSGLTADVGQDAITDLNFELTD</sequence>
<organism evidence="3 4">
    <name type="scientific">Maioricimonas rarisocia</name>
    <dbReference type="NCBI Taxonomy" id="2528026"/>
    <lineage>
        <taxon>Bacteria</taxon>
        <taxon>Pseudomonadati</taxon>
        <taxon>Planctomycetota</taxon>
        <taxon>Planctomycetia</taxon>
        <taxon>Planctomycetales</taxon>
        <taxon>Planctomycetaceae</taxon>
        <taxon>Maioricimonas</taxon>
    </lineage>
</organism>
<feature type="region of interest" description="Disordered" evidence="1">
    <location>
        <begin position="108"/>
        <end position="131"/>
    </location>
</feature>
<dbReference type="AlphaFoldDB" id="A0A517Z1E8"/>
<feature type="region of interest" description="Disordered" evidence="1">
    <location>
        <begin position="60"/>
        <end position="79"/>
    </location>
</feature>
<dbReference type="KEGG" id="mri:Mal4_05770"/>